<dbReference type="KEGG" id="ctai:NCTC12078_00800"/>
<dbReference type="PANTHER" id="PTHR47466">
    <property type="match status" value="1"/>
</dbReference>
<sequence>MKKKVFMLCIASAFLIGCESDEKIESEAAGVETTSVSANRKCASDEVLKDQMATDPGLSKRISDIENFTQQKIQQNFQSRLVNGVIEIPVVVNVLYRTAAENISQAQIQSQIDVLNKDFNATNSDFNNVPTLFAGVKANVGIRFVLDQVVRKSTNKTSWGTRDAMKKTNQGGLNPLSPTTKLNLWVCTIGGGILGYAQFPGGSSATDGVVIDSKYFGTTGTAAYPYNLGRTGTHEVGHWMNLRHIWGDATCGNDFCADTPSHNAANYGAPAYPHYSSCSGNPVEMTMNYMDYVDDRAMFMFSNDQKSRMLAIFQPGGPRYSFAQ</sequence>
<dbReference type="PROSITE" id="PS51257">
    <property type="entry name" value="PROKAR_LIPOPROTEIN"/>
    <property type="match status" value="1"/>
</dbReference>
<dbReference type="EMBL" id="LR215974">
    <property type="protein sequence ID" value="VFB02819.1"/>
    <property type="molecule type" value="Genomic_DNA"/>
</dbReference>
<name>A0A4U8WKT1_9FLAO</name>
<protein>
    <submittedName>
        <fullName evidence="10">Zinc-dependent metalloproteinase lipoprotein, BF0631 family</fullName>
    </submittedName>
</protein>
<dbReference type="AlphaFoldDB" id="A0A4U8WKT1"/>
<keyword evidence="7" id="KW-0482">Metalloprotease</keyword>
<dbReference type="Proteomes" id="UP000290013">
    <property type="component" value="Chromosome"/>
</dbReference>
<evidence type="ECO:0000256" key="6">
    <source>
        <dbReference type="ARBA" id="ARBA00022833"/>
    </source>
</evidence>
<comment type="similarity">
    <text evidence="1">Belongs to the peptidase M43B family.</text>
</comment>
<accession>A0A4U8WKT1</accession>
<keyword evidence="4" id="KW-0732">Signal</keyword>
<dbReference type="InterPro" id="IPR008754">
    <property type="entry name" value="Peptidase_M43"/>
</dbReference>
<dbReference type="RefSeq" id="WP_130913566.1">
    <property type="nucleotide sequence ID" value="NZ_LR215974.1"/>
</dbReference>
<dbReference type="PANTHER" id="PTHR47466:SF1">
    <property type="entry name" value="METALLOPROTEASE MEP1 (AFU_ORTHOLOGUE AFUA_1G07730)-RELATED"/>
    <property type="match status" value="1"/>
</dbReference>
<evidence type="ECO:0000313" key="10">
    <source>
        <dbReference type="EMBL" id="VFB02819.1"/>
    </source>
</evidence>
<evidence type="ECO:0000259" key="9">
    <source>
        <dbReference type="Pfam" id="PF05572"/>
    </source>
</evidence>
<keyword evidence="2" id="KW-0645">Protease</keyword>
<evidence type="ECO:0000256" key="3">
    <source>
        <dbReference type="ARBA" id="ARBA00022723"/>
    </source>
</evidence>
<keyword evidence="10" id="KW-0449">Lipoprotein</keyword>
<evidence type="ECO:0000256" key="7">
    <source>
        <dbReference type="ARBA" id="ARBA00023049"/>
    </source>
</evidence>
<dbReference type="CDD" id="cd04275">
    <property type="entry name" value="ZnMc_pappalysin_like"/>
    <property type="match status" value="1"/>
</dbReference>
<reference evidence="10 11" key="1">
    <citation type="submission" date="2019-02" db="EMBL/GenBank/DDBJ databases">
        <authorList>
            <consortium name="Pathogen Informatics"/>
        </authorList>
    </citation>
    <scope>NUCLEOTIDE SEQUENCE [LARGE SCALE GENOMIC DNA]</scope>
    <source>
        <strain evidence="10 11">3012STDY6944375</strain>
    </source>
</reference>
<proteinExistence type="inferred from homology"/>
<keyword evidence="3" id="KW-0479">Metal-binding</keyword>
<evidence type="ECO:0000256" key="8">
    <source>
        <dbReference type="ARBA" id="ARBA00023157"/>
    </source>
</evidence>
<dbReference type="InterPro" id="IPR024079">
    <property type="entry name" value="MetalloPept_cat_dom_sf"/>
</dbReference>
<dbReference type="SUPFAM" id="SSF55486">
    <property type="entry name" value="Metalloproteases ('zincins'), catalytic domain"/>
    <property type="match status" value="1"/>
</dbReference>
<evidence type="ECO:0000256" key="2">
    <source>
        <dbReference type="ARBA" id="ARBA00022670"/>
    </source>
</evidence>
<organism evidence="10 11">
    <name type="scientific">Chryseobacterium taihuense</name>
    <dbReference type="NCBI Taxonomy" id="1141221"/>
    <lineage>
        <taxon>Bacteria</taxon>
        <taxon>Pseudomonadati</taxon>
        <taxon>Bacteroidota</taxon>
        <taxon>Flavobacteriia</taxon>
        <taxon>Flavobacteriales</taxon>
        <taxon>Weeksellaceae</taxon>
        <taxon>Chryseobacterium group</taxon>
        <taxon>Chryseobacterium</taxon>
    </lineage>
</organism>
<dbReference type="Gene3D" id="3.40.390.10">
    <property type="entry name" value="Collagenase (Catalytic Domain)"/>
    <property type="match status" value="1"/>
</dbReference>
<keyword evidence="8" id="KW-1015">Disulfide bond</keyword>
<evidence type="ECO:0000256" key="5">
    <source>
        <dbReference type="ARBA" id="ARBA00022801"/>
    </source>
</evidence>
<gene>
    <name evidence="10" type="ORF">NCTC12078_00800</name>
</gene>
<keyword evidence="5" id="KW-0378">Hydrolase</keyword>
<keyword evidence="6" id="KW-0862">Zinc</keyword>
<dbReference type="GO" id="GO:0046872">
    <property type="term" value="F:metal ion binding"/>
    <property type="evidence" value="ECO:0007669"/>
    <property type="project" value="UniProtKB-KW"/>
</dbReference>
<dbReference type="GO" id="GO:0008237">
    <property type="term" value="F:metallopeptidase activity"/>
    <property type="evidence" value="ECO:0007669"/>
    <property type="project" value="UniProtKB-KW"/>
</dbReference>
<evidence type="ECO:0000256" key="1">
    <source>
        <dbReference type="ARBA" id="ARBA00008721"/>
    </source>
</evidence>
<evidence type="ECO:0000313" key="11">
    <source>
        <dbReference type="Proteomes" id="UP000290013"/>
    </source>
</evidence>
<dbReference type="Pfam" id="PF05572">
    <property type="entry name" value="Peptidase_M43"/>
    <property type="match status" value="1"/>
</dbReference>
<feature type="domain" description="Peptidase M43 pregnancy-associated plasma-A" evidence="9">
    <location>
        <begin position="196"/>
        <end position="312"/>
    </location>
</feature>
<evidence type="ECO:0000256" key="4">
    <source>
        <dbReference type="ARBA" id="ARBA00022729"/>
    </source>
</evidence>
<dbReference type="GO" id="GO:0006508">
    <property type="term" value="P:proteolysis"/>
    <property type="evidence" value="ECO:0007669"/>
    <property type="project" value="UniProtKB-KW"/>
</dbReference>